<keyword evidence="2" id="KW-1185">Reference proteome</keyword>
<reference evidence="1" key="2">
    <citation type="journal article" date="2023" name="BMC Genomics">
        <title>Pest status, molecular evolution, and epigenetic factors derived from the genome assembly of Frankliniella fusca, a thysanopteran phytovirus vector.</title>
        <authorList>
            <person name="Catto M.A."/>
            <person name="Labadie P.E."/>
            <person name="Jacobson A.L."/>
            <person name="Kennedy G.G."/>
            <person name="Srinivasan R."/>
            <person name="Hunt B.G."/>
        </authorList>
    </citation>
    <scope>NUCLEOTIDE SEQUENCE</scope>
    <source>
        <strain evidence="1">PL_HMW_Pooled</strain>
    </source>
</reference>
<sequence length="108" mass="12618">MKFMTAHSPTAPISEVPPERDRICLFISLLWKCILTILQLDKCLKEFPTRNIATLGRLHKRVERQKSIQLDKQKWVRDDVMLTPASFHMARFQRAPSVVTMSTVKPWL</sequence>
<accession>A0AAE1HE80</accession>
<evidence type="ECO:0000313" key="2">
    <source>
        <dbReference type="Proteomes" id="UP001219518"/>
    </source>
</evidence>
<reference evidence="1" key="1">
    <citation type="submission" date="2021-07" db="EMBL/GenBank/DDBJ databases">
        <authorList>
            <person name="Catto M.A."/>
            <person name="Jacobson A."/>
            <person name="Kennedy G."/>
            <person name="Labadie P."/>
            <person name="Hunt B.G."/>
            <person name="Srinivasan R."/>
        </authorList>
    </citation>
    <scope>NUCLEOTIDE SEQUENCE</scope>
    <source>
        <strain evidence="1">PL_HMW_Pooled</strain>
        <tissue evidence="1">Head</tissue>
    </source>
</reference>
<proteinExistence type="predicted"/>
<dbReference type="AlphaFoldDB" id="A0AAE1HE80"/>
<gene>
    <name evidence="1" type="ORF">KUF71_008878</name>
</gene>
<evidence type="ECO:0000313" key="1">
    <source>
        <dbReference type="EMBL" id="KAK3919751.1"/>
    </source>
</evidence>
<protein>
    <submittedName>
        <fullName evidence="1">UPF0184 protein C9orf16-like protein</fullName>
    </submittedName>
</protein>
<name>A0AAE1HE80_9NEOP</name>
<organism evidence="1 2">
    <name type="scientific">Frankliniella fusca</name>
    <dbReference type="NCBI Taxonomy" id="407009"/>
    <lineage>
        <taxon>Eukaryota</taxon>
        <taxon>Metazoa</taxon>
        <taxon>Ecdysozoa</taxon>
        <taxon>Arthropoda</taxon>
        <taxon>Hexapoda</taxon>
        <taxon>Insecta</taxon>
        <taxon>Pterygota</taxon>
        <taxon>Neoptera</taxon>
        <taxon>Paraneoptera</taxon>
        <taxon>Thysanoptera</taxon>
        <taxon>Terebrantia</taxon>
        <taxon>Thripoidea</taxon>
        <taxon>Thripidae</taxon>
        <taxon>Frankliniella</taxon>
    </lineage>
</organism>
<dbReference type="Proteomes" id="UP001219518">
    <property type="component" value="Unassembled WGS sequence"/>
</dbReference>
<dbReference type="EMBL" id="JAHWGI010000981">
    <property type="protein sequence ID" value="KAK3919751.1"/>
    <property type="molecule type" value="Genomic_DNA"/>
</dbReference>
<comment type="caution">
    <text evidence="1">The sequence shown here is derived from an EMBL/GenBank/DDBJ whole genome shotgun (WGS) entry which is preliminary data.</text>
</comment>